<dbReference type="InterPro" id="IPR054222">
    <property type="entry name" value="DUF6942"/>
</dbReference>
<dbReference type="Pfam" id="PF22098">
    <property type="entry name" value="DUF6942"/>
    <property type="match status" value="1"/>
</dbReference>
<proteinExistence type="predicted"/>
<dbReference type="RefSeq" id="WP_280321182.1">
    <property type="nucleotide sequence ID" value="NZ_CP118605.1"/>
</dbReference>
<reference evidence="1 2" key="1">
    <citation type="submission" date="2023-02" db="EMBL/GenBank/DDBJ databases">
        <title>Description and genomic characterization of Microbulbifer bruguierae sp. nov., isolated from the sediment of mangrove plant Bruguiera sexangula.</title>
        <authorList>
            <person name="Long M."/>
        </authorList>
    </citation>
    <scope>NUCLEOTIDE SEQUENCE [LARGE SCALE GENOMIC DNA]</scope>
    <source>
        <strain evidence="1 2">H12</strain>
    </source>
</reference>
<accession>A0ABY8NH00</accession>
<dbReference type="Proteomes" id="UP001236500">
    <property type="component" value="Chromosome"/>
</dbReference>
<gene>
    <name evidence="1" type="ORF">PVT68_03310</name>
</gene>
<evidence type="ECO:0000313" key="1">
    <source>
        <dbReference type="EMBL" id="WGL17332.1"/>
    </source>
</evidence>
<protein>
    <submittedName>
        <fullName evidence="1">Uncharacterized protein</fullName>
    </submittedName>
</protein>
<name>A0ABY8NH00_9GAMM</name>
<keyword evidence="2" id="KW-1185">Reference proteome</keyword>
<organism evidence="1 2">
    <name type="scientific">Microbulbifer bruguierae</name>
    <dbReference type="NCBI Taxonomy" id="3029061"/>
    <lineage>
        <taxon>Bacteria</taxon>
        <taxon>Pseudomonadati</taxon>
        <taxon>Pseudomonadota</taxon>
        <taxon>Gammaproteobacteria</taxon>
        <taxon>Cellvibrionales</taxon>
        <taxon>Microbulbiferaceae</taxon>
        <taxon>Microbulbifer</taxon>
    </lineage>
</organism>
<dbReference type="EMBL" id="CP118605">
    <property type="protein sequence ID" value="WGL17332.1"/>
    <property type="molecule type" value="Genomic_DNA"/>
</dbReference>
<sequence length="160" mass="18317">MPCNRNTSERIGSDNPKLVLYLPHKPQAYAQLQKDADAGVLLEQNSNHWRKIVTLLAKIASPVETDWRHFRDTALFAETAICFTPELIGGTSWHWIGGKDNLHRFEHLVHRARPFADCDTVLIDPETCLLITPYPDYRQLTNAMVGAIRSELSRLSFYRT</sequence>
<evidence type="ECO:0000313" key="2">
    <source>
        <dbReference type="Proteomes" id="UP001236500"/>
    </source>
</evidence>